<organism evidence="6 7">
    <name type="scientific">Carnobacterium divergens</name>
    <name type="common">Lactobacillus divergens</name>
    <dbReference type="NCBI Taxonomy" id="2748"/>
    <lineage>
        <taxon>Bacteria</taxon>
        <taxon>Bacillati</taxon>
        <taxon>Bacillota</taxon>
        <taxon>Bacilli</taxon>
        <taxon>Lactobacillales</taxon>
        <taxon>Carnobacteriaceae</taxon>
        <taxon>Carnobacterium</taxon>
    </lineage>
</organism>
<feature type="domain" description="HTH cro/C1-type" evidence="5">
    <location>
        <begin position="8"/>
        <end position="62"/>
    </location>
</feature>
<dbReference type="GO" id="GO:0003677">
    <property type="term" value="F:DNA binding"/>
    <property type="evidence" value="ECO:0007669"/>
    <property type="project" value="UniProtKB-KW"/>
</dbReference>
<keyword evidence="4" id="KW-0175">Coiled coil</keyword>
<evidence type="ECO:0000256" key="2">
    <source>
        <dbReference type="ARBA" id="ARBA00023125"/>
    </source>
</evidence>
<evidence type="ECO:0000259" key="5">
    <source>
        <dbReference type="PROSITE" id="PS50943"/>
    </source>
</evidence>
<dbReference type="InterPro" id="IPR015927">
    <property type="entry name" value="Peptidase_S24_S26A/B/C"/>
</dbReference>
<dbReference type="EMBL" id="NRPP01000018">
    <property type="protein sequence ID" value="TFJ23598.1"/>
    <property type="molecule type" value="Genomic_DNA"/>
</dbReference>
<dbReference type="CDD" id="cd00093">
    <property type="entry name" value="HTH_XRE"/>
    <property type="match status" value="1"/>
</dbReference>
<dbReference type="SUPFAM" id="SSF51306">
    <property type="entry name" value="LexA/Signal peptidase"/>
    <property type="match status" value="1"/>
</dbReference>
<name>A0A7Z8G3F5_CARDV</name>
<dbReference type="InterPro" id="IPR036286">
    <property type="entry name" value="LexA/Signal_pep-like_sf"/>
</dbReference>
<accession>A0A7Z8G3F5</accession>
<sequence>MNDIASKIKYALEYRNMKPKDLSEKTGISRSSISEWLSGKYDPKQDKIFLIAKALEIDEGWLLGLNVPIERKSDITSIYNKLEKERQKKVYSFAEQQLEEQNNKIVNLQNFKEEKQRLEFPWKGYVSAGTGEYMDGETNETICLYEDEIPDEADFALTINGDSMKPMFKDHETIFVKKTKELQSGSIGIVIVNDESYIKKIYYDQFSMTLVSLNGDYGDINIENSDIIKFVGKVIL</sequence>
<dbReference type="Pfam" id="PF01381">
    <property type="entry name" value="HTH_3"/>
    <property type="match status" value="1"/>
</dbReference>
<dbReference type="InterPro" id="IPR039418">
    <property type="entry name" value="LexA-like"/>
</dbReference>
<dbReference type="Gene3D" id="2.10.109.10">
    <property type="entry name" value="Umud Fragment, subunit A"/>
    <property type="match status" value="1"/>
</dbReference>
<dbReference type="InterPro" id="IPR010982">
    <property type="entry name" value="Lambda_DNA-bd_dom_sf"/>
</dbReference>
<dbReference type="InterPro" id="IPR001387">
    <property type="entry name" value="Cro/C1-type_HTH"/>
</dbReference>
<keyword evidence="2" id="KW-0238">DNA-binding</keyword>
<comment type="caution">
    <text evidence="6">The sequence shown here is derived from an EMBL/GenBank/DDBJ whole genome shotgun (WGS) entry which is preliminary data.</text>
</comment>
<evidence type="ECO:0000313" key="6">
    <source>
        <dbReference type="EMBL" id="TFJ23598.1"/>
    </source>
</evidence>
<evidence type="ECO:0000256" key="1">
    <source>
        <dbReference type="ARBA" id="ARBA00023015"/>
    </source>
</evidence>
<dbReference type="CDD" id="cd06529">
    <property type="entry name" value="S24_LexA-like"/>
    <property type="match status" value="1"/>
</dbReference>
<evidence type="ECO:0000256" key="3">
    <source>
        <dbReference type="ARBA" id="ARBA00023163"/>
    </source>
</evidence>
<dbReference type="Pfam" id="PF00717">
    <property type="entry name" value="Peptidase_S24"/>
    <property type="match status" value="1"/>
</dbReference>
<evidence type="ECO:0000313" key="7">
    <source>
        <dbReference type="Proteomes" id="UP000297938"/>
    </source>
</evidence>
<gene>
    <name evidence="6" type="ORF">CKN69_11865</name>
</gene>
<keyword evidence="3" id="KW-0804">Transcription</keyword>
<reference evidence="6 7" key="1">
    <citation type="journal article" date="2018" name="Int. J. Food Microbiol.">
        <title>Growth of Carnobacterium spp. isolated from chilled vacuum-packaged meat under relevant acidic conditions.</title>
        <authorList>
            <person name="Zhang P."/>
            <person name="Badoni M."/>
            <person name="Ganzle M."/>
            <person name="Yang X."/>
        </authorList>
    </citation>
    <scope>NUCLEOTIDE SEQUENCE [LARGE SCALE GENOMIC DNA]</scope>
    <source>
        <strain evidence="6 7">B2</strain>
    </source>
</reference>
<dbReference type="SMART" id="SM00530">
    <property type="entry name" value="HTH_XRE"/>
    <property type="match status" value="1"/>
</dbReference>
<dbReference type="SUPFAM" id="SSF47413">
    <property type="entry name" value="lambda repressor-like DNA-binding domains"/>
    <property type="match status" value="1"/>
</dbReference>
<dbReference type="PROSITE" id="PS50943">
    <property type="entry name" value="HTH_CROC1"/>
    <property type="match status" value="1"/>
</dbReference>
<proteinExistence type="predicted"/>
<feature type="coiled-coil region" evidence="4">
    <location>
        <begin position="84"/>
        <end position="118"/>
    </location>
</feature>
<dbReference type="RefSeq" id="WP_135026561.1">
    <property type="nucleotide sequence ID" value="NZ_CBCPKG010000002.1"/>
</dbReference>
<protein>
    <recommendedName>
        <fullName evidence="5">HTH cro/C1-type domain-containing protein</fullName>
    </recommendedName>
</protein>
<dbReference type="AlphaFoldDB" id="A0A7Z8G3F5"/>
<keyword evidence="1" id="KW-0805">Transcription regulation</keyword>
<evidence type="ECO:0000256" key="4">
    <source>
        <dbReference type="SAM" id="Coils"/>
    </source>
</evidence>
<dbReference type="Gene3D" id="1.10.260.40">
    <property type="entry name" value="lambda repressor-like DNA-binding domains"/>
    <property type="match status" value="1"/>
</dbReference>
<dbReference type="PANTHER" id="PTHR40661:SF1">
    <property type="entry name" value="HTH CRO_C1-TYPE DOMAIN-CONTAINING PROTEIN"/>
    <property type="match status" value="1"/>
</dbReference>
<dbReference type="Proteomes" id="UP000297938">
    <property type="component" value="Unassembled WGS sequence"/>
</dbReference>
<dbReference type="PANTHER" id="PTHR40661">
    <property type="match status" value="1"/>
</dbReference>